<feature type="transmembrane region" description="Helical" evidence="9">
    <location>
        <begin position="273"/>
        <end position="300"/>
    </location>
</feature>
<reference evidence="10 11" key="1">
    <citation type="journal article" date="2012" name="BMC Genomics">
        <title>Complete genome sequence, lifestyle, and multi-drug resistance of the human pathogen Corynebacterium resistens DSM 45100 isolated from blood samples of a leukemia patient.</title>
        <authorList>
            <person name="Schroder J."/>
            <person name="Maus I."/>
            <person name="Meyer K."/>
            <person name="Wordemann S."/>
            <person name="Blom J."/>
            <person name="Jaenicke S."/>
            <person name="Schneider J."/>
            <person name="Trost E."/>
            <person name="Tauch A."/>
        </authorList>
    </citation>
    <scope>NUCLEOTIDE SEQUENCE [LARGE SCALE GENOMIC DNA]</scope>
    <source>
        <strain evidence="11">DSM 45100 / JCM 12819 / CCUG 50093 / GTC 2026 / SICGH 158</strain>
    </source>
</reference>
<feature type="transmembrane region" description="Helical" evidence="9">
    <location>
        <begin position="35"/>
        <end position="54"/>
    </location>
</feature>
<dbReference type="Proteomes" id="UP000000492">
    <property type="component" value="Chromosome"/>
</dbReference>
<feature type="transmembrane region" description="Helical" evidence="9">
    <location>
        <begin position="6"/>
        <end position="23"/>
    </location>
</feature>
<sequence>MVVIPLAIAALLAALLAPVNQLLTRRLHFPRALSALLSLFGLIGLVALGVVFAVNQFASSYQSLADKAQEGATEVANWVHDGPLQVPRSDNSHSLVTQISQWAQSNSHSLYSNAVDAGTTTIDTFAAILICLIATFFFLFDGPKISRFLIGLFPRQSQPDITAAGAAAWSTLKAYARMQIVVASINALGIGIGAWILGTPLVVPITAVVFICSFVPIVGAVVSGAIAVLIAFVDGGLTHAIIMTIIVIGVHFLETHGLQPFLMGHAVRVHPLAVVVVVAAGTYLFSLAGALFAVPITAMINSSVRAIAARHQAPPSSSQIEEGKRPNKANVQTVRTKPLATD</sequence>
<feature type="transmembrane region" description="Helical" evidence="9">
    <location>
        <begin position="180"/>
        <end position="197"/>
    </location>
</feature>
<keyword evidence="11" id="KW-1185">Reference proteome</keyword>
<dbReference type="KEGG" id="crd:CRES_1630"/>
<proteinExistence type="inferred from homology"/>
<accession>F8E0J3</accession>
<feature type="transmembrane region" description="Helical" evidence="9">
    <location>
        <begin position="122"/>
        <end position="140"/>
    </location>
</feature>
<keyword evidence="6 9" id="KW-1133">Transmembrane helix</keyword>
<dbReference type="InterPro" id="IPR002549">
    <property type="entry name" value="AI-2E-like"/>
</dbReference>
<name>F8E0J3_CORRG</name>
<feature type="transmembrane region" description="Helical" evidence="9">
    <location>
        <begin position="236"/>
        <end position="253"/>
    </location>
</feature>
<evidence type="ECO:0000256" key="3">
    <source>
        <dbReference type="ARBA" id="ARBA00022448"/>
    </source>
</evidence>
<comment type="similarity">
    <text evidence="2">Belongs to the autoinducer-2 exporter (AI-2E) (TC 2.A.86) family.</text>
</comment>
<evidence type="ECO:0000256" key="2">
    <source>
        <dbReference type="ARBA" id="ARBA00009773"/>
    </source>
</evidence>
<evidence type="ECO:0000313" key="10">
    <source>
        <dbReference type="EMBL" id="AEI09983.1"/>
    </source>
</evidence>
<keyword evidence="3" id="KW-0813">Transport</keyword>
<evidence type="ECO:0000256" key="9">
    <source>
        <dbReference type="SAM" id="Phobius"/>
    </source>
</evidence>
<organism evidence="10 11">
    <name type="scientific">Corynebacterium resistens (strain DSM 45100 / JCM 12819 / GTC 2026 / SICGH 158)</name>
    <dbReference type="NCBI Taxonomy" id="662755"/>
    <lineage>
        <taxon>Bacteria</taxon>
        <taxon>Bacillati</taxon>
        <taxon>Actinomycetota</taxon>
        <taxon>Actinomycetes</taxon>
        <taxon>Mycobacteriales</taxon>
        <taxon>Corynebacteriaceae</taxon>
        <taxon>Corynebacterium</taxon>
    </lineage>
</organism>
<dbReference type="Pfam" id="PF01594">
    <property type="entry name" value="AI-2E_transport"/>
    <property type="match status" value="1"/>
</dbReference>
<keyword evidence="7 9" id="KW-0472">Membrane</keyword>
<evidence type="ECO:0000256" key="8">
    <source>
        <dbReference type="SAM" id="MobiDB-lite"/>
    </source>
</evidence>
<comment type="subcellular location">
    <subcellularLocation>
        <location evidence="1">Cell membrane</location>
        <topology evidence="1">Multi-pass membrane protein</topology>
    </subcellularLocation>
</comment>
<gene>
    <name evidence="10" type="ordered locus">CRES_1630</name>
</gene>
<evidence type="ECO:0000256" key="6">
    <source>
        <dbReference type="ARBA" id="ARBA00022989"/>
    </source>
</evidence>
<dbReference type="PANTHER" id="PTHR21716:SF53">
    <property type="entry name" value="PERMEASE PERM-RELATED"/>
    <property type="match status" value="1"/>
</dbReference>
<evidence type="ECO:0000256" key="1">
    <source>
        <dbReference type="ARBA" id="ARBA00004651"/>
    </source>
</evidence>
<evidence type="ECO:0000256" key="7">
    <source>
        <dbReference type="ARBA" id="ARBA00023136"/>
    </source>
</evidence>
<dbReference type="HOGENOM" id="CLU_031275_3_1_11"/>
<evidence type="ECO:0000256" key="4">
    <source>
        <dbReference type="ARBA" id="ARBA00022475"/>
    </source>
</evidence>
<keyword evidence="5 9" id="KW-0812">Transmembrane</keyword>
<dbReference type="EMBL" id="CP002857">
    <property type="protein sequence ID" value="AEI09983.1"/>
    <property type="molecule type" value="Genomic_DNA"/>
</dbReference>
<evidence type="ECO:0000313" key="11">
    <source>
        <dbReference type="Proteomes" id="UP000000492"/>
    </source>
</evidence>
<dbReference type="AlphaFoldDB" id="F8E0J3"/>
<keyword evidence="4" id="KW-1003">Cell membrane</keyword>
<feature type="region of interest" description="Disordered" evidence="8">
    <location>
        <begin position="313"/>
        <end position="342"/>
    </location>
</feature>
<dbReference type="eggNOG" id="COG0628">
    <property type="taxonomic scope" value="Bacteria"/>
</dbReference>
<protein>
    <submittedName>
        <fullName evidence="10">Membrane protein</fullName>
    </submittedName>
</protein>
<feature type="transmembrane region" description="Helical" evidence="9">
    <location>
        <begin position="203"/>
        <end position="229"/>
    </location>
</feature>
<dbReference type="PANTHER" id="PTHR21716">
    <property type="entry name" value="TRANSMEMBRANE PROTEIN"/>
    <property type="match status" value="1"/>
</dbReference>
<dbReference type="GO" id="GO:0055085">
    <property type="term" value="P:transmembrane transport"/>
    <property type="evidence" value="ECO:0007669"/>
    <property type="project" value="TreeGrafter"/>
</dbReference>
<evidence type="ECO:0000256" key="5">
    <source>
        <dbReference type="ARBA" id="ARBA00022692"/>
    </source>
</evidence>
<dbReference type="GO" id="GO:0005886">
    <property type="term" value="C:plasma membrane"/>
    <property type="evidence" value="ECO:0007669"/>
    <property type="project" value="UniProtKB-SubCell"/>
</dbReference>